<dbReference type="SUPFAM" id="SSF52540">
    <property type="entry name" value="P-loop containing nucleoside triphosphate hydrolases"/>
    <property type="match status" value="1"/>
</dbReference>
<evidence type="ECO:0000256" key="2">
    <source>
        <dbReference type="SAM" id="Phobius"/>
    </source>
</evidence>
<evidence type="ECO:0000313" key="3">
    <source>
        <dbReference type="EMBL" id="RXH74653.1"/>
    </source>
</evidence>
<keyword evidence="2" id="KW-1133">Transmembrane helix</keyword>
<dbReference type="Gene3D" id="3.40.50.1820">
    <property type="entry name" value="alpha/beta hydrolase"/>
    <property type="match status" value="1"/>
</dbReference>
<dbReference type="EMBL" id="RDQH01000341">
    <property type="protein sequence ID" value="RXH74653.1"/>
    <property type="molecule type" value="Genomic_DNA"/>
</dbReference>
<dbReference type="SUPFAM" id="SSF53474">
    <property type="entry name" value="alpha/beta-Hydrolases"/>
    <property type="match status" value="1"/>
</dbReference>
<feature type="non-terminal residue" evidence="3">
    <location>
        <position position="1"/>
    </location>
</feature>
<protein>
    <submittedName>
        <fullName evidence="3">Uncharacterized protein</fullName>
    </submittedName>
</protein>
<evidence type="ECO:0000256" key="1">
    <source>
        <dbReference type="ARBA" id="ARBA00005598"/>
    </source>
</evidence>
<sequence>KCTFGIHPSSSICRLGSKFRYPDLLKIPEIPKPNFLQPKKSPSPFNHTKIPDKIRNRSCFLGRQLGFFISWKVHQILSFLVCISVFGICIFNIFLLHLQSHRLFSFSMFFSFSVSQVFASYVMFFVGKKRVASMSPSPGFIQIVSKMRQEHFTRNGCGSVSVIVYGDQEKPALITYPDLALNHMSCFQGLFFCPEADSLLLHNFCIYHISPPGHELGAASICPDDPVPSVDDLADRNLEVLNFFGLGAVMCMGLAVGGYIFSLFAVMLNMLYFYGMCGLLKERLLQRYFSEPYLPLELQHLSFTFVYGAVLETAMQGRDMLGCARKKTGKTLPNMGLFLKSHSLGRLLMRGECLLALVLASTRERVRQGEKEFHDAAPGLDMCLWCGTPISRQMRALDYGNPMTLFVVFP</sequence>
<dbReference type="Proteomes" id="UP000290289">
    <property type="component" value="Chromosome 15"/>
</dbReference>
<gene>
    <name evidence="3" type="ORF">DVH24_029374</name>
</gene>
<dbReference type="InterPro" id="IPR004142">
    <property type="entry name" value="NDRG"/>
</dbReference>
<evidence type="ECO:0000313" key="4">
    <source>
        <dbReference type="Proteomes" id="UP000290289"/>
    </source>
</evidence>
<dbReference type="InterPro" id="IPR029058">
    <property type="entry name" value="AB_hydrolase_fold"/>
</dbReference>
<keyword evidence="2" id="KW-0472">Membrane</keyword>
<accession>A0A498I0K1</accession>
<dbReference type="Gene3D" id="3.40.50.300">
    <property type="entry name" value="P-loop containing nucleotide triphosphate hydrolases"/>
    <property type="match status" value="1"/>
</dbReference>
<proteinExistence type="inferred from homology"/>
<dbReference type="PANTHER" id="PTHR11034">
    <property type="entry name" value="N-MYC DOWNSTREAM REGULATED"/>
    <property type="match status" value="1"/>
</dbReference>
<comment type="similarity">
    <text evidence="1">Belongs to the NDRG family.</text>
</comment>
<reference evidence="3 4" key="1">
    <citation type="submission" date="2018-10" db="EMBL/GenBank/DDBJ databases">
        <title>A high-quality apple genome assembly.</title>
        <authorList>
            <person name="Hu J."/>
        </authorList>
    </citation>
    <scope>NUCLEOTIDE SEQUENCE [LARGE SCALE GENOMIC DNA]</scope>
    <source>
        <strain evidence="4">cv. HFTH1</strain>
        <tissue evidence="3">Young leaf</tissue>
    </source>
</reference>
<feature type="transmembrane region" description="Helical" evidence="2">
    <location>
        <begin position="104"/>
        <end position="126"/>
    </location>
</feature>
<dbReference type="Pfam" id="PF03096">
    <property type="entry name" value="Ndr"/>
    <property type="match status" value="1"/>
</dbReference>
<organism evidence="3 4">
    <name type="scientific">Malus domestica</name>
    <name type="common">Apple</name>
    <name type="synonym">Pyrus malus</name>
    <dbReference type="NCBI Taxonomy" id="3750"/>
    <lineage>
        <taxon>Eukaryota</taxon>
        <taxon>Viridiplantae</taxon>
        <taxon>Streptophyta</taxon>
        <taxon>Embryophyta</taxon>
        <taxon>Tracheophyta</taxon>
        <taxon>Spermatophyta</taxon>
        <taxon>Magnoliopsida</taxon>
        <taxon>eudicotyledons</taxon>
        <taxon>Gunneridae</taxon>
        <taxon>Pentapetalae</taxon>
        <taxon>rosids</taxon>
        <taxon>fabids</taxon>
        <taxon>Rosales</taxon>
        <taxon>Rosaceae</taxon>
        <taxon>Amygdaloideae</taxon>
        <taxon>Maleae</taxon>
        <taxon>Malus</taxon>
    </lineage>
</organism>
<keyword evidence="4" id="KW-1185">Reference proteome</keyword>
<feature type="transmembrane region" description="Helical" evidence="2">
    <location>
        <begin position="76"/>
        <end position="98"/>
    </location>
</feature>
<dbReference type="InterPro" id="IPR027417">
    <property type="entry name" value="P-loop_NTPase"/>
</dbReference>
<name>A0A498I0K1_MALDO</name>
<keyword evidence="2" id="KW-0812">Transmembrane</keyword>
<comment type="caution">
    <text evidence="3">The sequence shown here is derived from an EMBL/GenBank/DDBJ whole genome shotgun (WGS) entry which is preliminary data.</text>
</comment>
<dbReference type="AlphaFoldDB" id="A0A498I0K1"/>
<feature type="transmembrane region" description="Helical" evidence="2">
    <location>
        <begin position="243"/>
        <end position="273"/>
    </location>
</feature>